<dbReference type="InterPro" id="IPR017900">
    <property type="entry name" value="4Fe4S_Fe_S_CS"/>
</dbReference>
<dbReference type="AlphaFoldDB" id="A0A1H0M0C3"/>
<dbReference type="Gene3D" id="3.40.50.300">
    <property type="entry name" value="P-loop containing nucleotide triphosphate hydrolases"/>
    <property type="match status" value="1"/>
</dbReference>
<dbReference type="PANTHER" id="PTHR43534">
    <property type="entry name" value="MIND SUPERFAMILY P-LOOP ATPASE CONTAINING AN INSERTED FERREDOXIN DOMAIN"/>
    <property type="match status" value="1"/>
</dbReference>
<keyword evidence="3" id="KW-0411">Iron-sulfur</keyword>
<dbReference type="Pfam" id="PF00037">
    <property type="entry name" value="Fer4"/>
    <property type="match status" value="1"/>
</dbReference>
<dbReference type="PANTHER" id="PTHR43534:SF1">
    <property type="entry name" value="4FE-4S CLUSTER CONTAINING PARA FAMILY ATPASE PROTEIN"/>
    <property type="match status" value="1"/>
</dbReference>
<dbReference type="Gene3D" id="3.30.70.20">
    <property type="match status" value="1"/>
</dbReference>
<feature type="domain" description="4Fe-4S ferredoxin-type" evidence="4">
    <location>
        <begin position="85"/>
        <end position="114"/>
    </location>
</feature>
<keyword evidence="1" id="KW-0479">Metal-binding</keyword>
<keyword evidence="6" id="KW-1185">Reference proteome</keyword>
<feature type="domain" description="4Fe-4S ferredoxin-type" evidence="4">
    <location>
        <begin position="59"/>
        <end position="84"/>
    </location>
</feature>
<dbReference type="InterPro" id="IPR027417">
    <property type="entry name" value="P-loop_NTPase"/>
</dbReference>
<reference evidence="5 6" key="1">
    <citation type="submission" date="2016-10" db="EMBL/GenBank/DDBJ databases">
        <authorList>
            <person name="de Groot N.N."/>
        </authorList>
    </citation>
    <scope>NUCLEOTIDE SEQUENCE [LARGE SCALE GENOMIC DNA]</scope>
    <source>
        <strain evidence="5 6">DSM 12130</strain>
    </source>
</reference>
<dbReference type="Pfam" id="PF01656">
    <property type="entry name" value="CbiA"/>
    <property type="match status" value="1"/>
</dbReference>
<dbReference type="OrthoDB" id="9778602at2"/>
<dbReference type="STRING" id="91360.SAMN05660330_00933"/>
<dbReference type="CDD" id="cd03110">
    <property type="entry name" value="SIMIBI_bact_arch"/>
    <property type="match status" value="1"/>
</dbReference>
<evidence type="ECO:0000256" key="1">
    <source>
        <dbReference type="ARBA" id="ARBA00022723"/>
    </source>
</evidence>
<evidence type="ECO:0000259" key="4">
    <source>
        <dbReference type="PROSITE" id="PS51379"/>
    </source>
</evidence>
<evidence type="ECO:0000313" key="6">
    <source>
        <dbReference type="Proteomes" id="UP000199073"/>
    </source>
</evidence>
<dbReference type="InterPro" id="IPR002586">
    <property type="entry name" value="CobQ/CobB/MinD/ParA_Nub-bd_dom"/>
</dbReference>
<dbReference type="PROSITE" id="PS00198">
    <property type="entry name" value="4FE4S_FER_1"/>
    <property type="match status" value="1"/>
</dbReference>
<dbReference type="GO" id="GO:0046872">
    <property type="term" value="F:metal ion binding"/>
    <property type="evidence" value="ECO:0007669"/>
    <property type="project" value="UniProtKB-KW"/>
</dbReference>
<dbReference type="InterPro" id="IPR017896">
    <property type="entry name" value="4Fe4S_Fe-S-bd"/>
</dbReference>
<dbReference type="SUPFAM" id="SSF52540">
    <property type="entry name" value="P-loop containing nucleoside triphosphate hydrolases"/>
    <property type="match status" value="1"/>
</dbReference>
<dbReference type="EMBL" id="FNJI01000005">
    <property type="protein sequence ID" value="SDO73919.1"/>
    <property type="molecule type" value="Genomic_DNA"/>
</dbReference>
<sequence>MRELVILSGKGGTGKTSITGAFASLAPECMFCDADVDAADLHLLLNPRVEQSSPFMGGSLAIIRPEMCCECGRCRELCRFDAISESYEIDRFACEGCGVCVDLCPEQAIEFPVQQCGEWFVSDTRFGPMVHARLGIAEENSGKLVSLVRRQARQLAIEKGCNLILTDGPPGIGCSVIASLGGATAVVIIVEPTVSGLHDMERVADLAAHFKVPGMVCINKYDLNEAMTVKIERYARSRNMQILGRVPFDSLFVAAMIEGKNIFEHSPESEAAGALRSVWCNIMDSQVMNSLGIRDLKQVIQ</sequence>
<dbReference type="PROSITE" id="PS51379">
    <property type="entry name" value="4FE4S_FER_2"/>
    <property type="match status" value="2"/>
</dbReference>
<evidence type="ECO:0000256" key="2">
    <source>
        <dbReference type="ARBA" id="ARBA00023004"/>
    </source>
</evidence>
<dbReference type="Proteomes" id="UP000199073">
    <property type="component" value="Unassembled WGS sequence"/>
</dbReference>
<keyword evidence="2" id="KW-0408">Iron</keyword>
<dbReference type="GO" id="GO:0051536">
    <property type="term" value="F:iron-sulfur cluster binding"/>
    <property type="evidence" value="ECO:0007669"/>
    <property type="project" value="UniProtKB-KW"/>
</dbReference>
<dbReference type="SUPFAM" id="SSF54862">
    <property type="entry name" value="4Fe-4S ferredoxins"/>
    <property type="match status" value="1"/>
</dbReference>
<organism evidence="5 6">
    <name type="scientific">Desulforhopalus singaporensis</name>
    <dbReference type="NCBI Taxonomy" id="91360"/>
    <lineage>
        <taxon>Bacteria</taxon>
        <taxon>Pseudomonadati</taxon>
        <taxon>Thermodesulfobacteriota</taxon>
        <taxon>Desulfobulbia</taxon>
        <taxon>Desulfobulbales</taxon>
        <taxon>Desulfocapsaceae</taxon>
        <taxon>Desulforhopalus</taxon>
    </lineage>
</organism>
<evidence type="ECO:0000313" key="5">
    <source>
        <dbReference type="EMBL" id="SDO73919.1"/>
    </source>
</evidence>
<protein>
    <submittedName>
        <fullName evidence="5">MinD superfamily P-loop ATPase, contains an inserted ferredoxin domain</fullName>
    </submittedName>
</protein>
<proteinExistence type="predicted"/>
<evidence type="ECO:0000256" key="3">
    <source>
        <dbReference type="ARBA" id="ARBA00023014"/>
    </source>
</evidence>
<accession>A0A1H0M0C3</accession>
<gene>
    <name evidence="5" type="ORF">SAMN05660330_00933</name>
</gene>
<dbReference type="RefSeq" id="WP_092220264.1">
    <property type="nucleotide sequence ID" value="NZ_FNJI01000005.1"/>
</dbReference>
<name>A0A1H0M0C3_9BACT</name>